<name>A0A0C3H7A4_OIDMZ</name>
<accession>A0A0C3H7A4</accession>
<protein>
    <recommendedName>
        <fullName evidence="3">WW domain-containing protein</fullName>
    </recommendedName>
</protein>
<proteinExistence type="predicted"/>
<keyword evidence="2" id="KW-1185">Reference proteome</keyword>
<sequence>MDGAAFLGPLPDSFELVKKYSNQDKGDYWAFADRESGKLQVEDPRLAGVRLPAGWRRKKHPGEEFWTWFVNDETREDNGYFDPRLNLDELKSRGVELEAFDLI</sequence>
<dbReference type="Proteomes" id="UP000054321">
    <property type="component" value="Unassembled WGS sequence"/>
</dbReference>
<reference evidence="1 2" key="1">
    <citation type="submission" date="2014-04" db="EMBL/GenBank/DDBJ databases">
        <authorList>
            <consortium name="DOE Joint Genome Institute"/>
            <person name="Kuo A."/>
            <person name="Martino E."/>
            <person name="Perotto S."/>
            <person name="Kohler A."/>
            <person name="Nagy L.G."/>
            <person name="Floudas D."/>
            <person name="Copeland A."/>
            <person name="Barry K.W."/>
            <person name="Cichocki N."/>
            <person name="Veneault-Fourrey C."/>
            <person name="LaButti K."/>
            <person name="Lindquist E.A."/>
            <person name="Lipzen A."/>
            <person name="Lundell T."/>
            <person name="Morin E."/>
            <person name="Murat C."/>
            <person name="Sun H."/>
            <person name="Tunlid A."/>
            <person name="Henrissat B."/>
            <person name="Grigoriev I.V."/>
            <person name="Hibbett D.S."/>
            <person name="Martin F."/>
            <person name="Nordberg H.P."/>
            <person name="Cantor M.N."/>
            <person name="Hua S.X."/>
        </authorList>
    </citation>
    <scope>NUCLEOTIDE SEQUENCE [LARGE SCALE GENOMIC DNA]</scope>
    <source>
        <strain evidence="1 2">Zn</strain>
    </source>
</reference>
<organism evidence="1 2">
    <name type="scientific">Oidiodendron maius (strain Zn)</name>
    <dbReference type="NCBI Taxonomy" id="913774"/>
    <lineage>
        <taxon>Eukaryota</taxon>
        <taxon>Fungi</taxon>
        <taxon>Dikarya</taxon>
        <taxon>Ascomycota</taxon>
        <taxon>Pezizomycotina</taxon>
        <taxon>Leotiomycetes</taxon>
        <taxon>Leotiomycetes incertae sedis</taxon>
        <taxon>Myxotrichaceae</taxon>
        <taxon>Oidiodendron</taxon>
    </lineage>
</organism>
<evidence type="ECO:0000313" key="1">
    <source>
        <dbReference type="EMBL" id="KIM98306.1"/>
    </source>
</evidence>
<gene>
    <name evidence="1" type="ORF">OIDMADRAFT_20051</name>
</gene>
<dbReference type="HOGENOM" id="CLU_2264496_0_0_1"/>
<evidence type="ECO:0008006" key="3">
    <source>
        <dbReference type="Google" id="ProtNLM"/>
    </source>
</evidence>
<dbReference type="OrthoDB" id="3553147at2759"/>
<dbReference type="InParanoid" id="A0A0C3H7A4"/>
<evidence type="ECO:0000313" key="2">
    <source>
        <dbReference type="Proteomes" id="UP000054321"/>
    </source>
</evidence>
<dbReference type="EMBL" id="KN832880">
    <property type="protein sequence ID" value="KIM98306.1"/>
    <property type="molecule type" value="Genomic_DNA"/>
</dbReference>
<dbReference type="AlphaFoldDB" id="A0A0C3H7A4"/>
<dbReference type="STRING" id="913774.A0A0C3H7A4"/>
<reference evidence="2" key="2">
    <citation type="submission" date="2015-01" db="EMBL/GenBank/DDBJ databases">
        <title>Evolutionary Origins and Diversification of the Mycorrhizal Mutualists.</title>
        <authorList>
            <consortium name="DOE Joint Genome Institute"/>
            <consortium name="Mycorrhizal Genomics Consortium"/>
            <person name="Kohler A."/>
            <person name="Kuo A."/>
            <person name="Nagy L.G."/>
            <person name="Floudas D."/>
            <person name="Copeland A."/>
            <person name="Barry K.W."/>
            <person name="Cichocki N."/>
            <person name="Veneault-Fourrey C."/>
            <person name="LaButti K."/>
            <person name="Lindquist E.A."/>
            <person name="Lipzen A."/>
            <person name="Lundell T."/>
            <person name="Morin E."/>
            <person name="Murat C."/>
            <person name="Riley R."/>
            <person name="Ohm R."/>
            <person name="Sun H."/>
            <person name="Tunlid A."/>
            <person name="Henrissat B."/>
            <person name="Grigoriev I.V."/>
            <person name="Hibbett D.S."/>
            <person name="Martin F."/>
        </authorList>
    </citation>
    <scope>NUCLEOTIDE SEQUENCE [LARGE SCALE GENOMIC DNA]</scope>
    <source>
        <strain evidence="2">Zn</strain>
    </source>
</reference>